<proteinExistence type="predicted"/>
<dbReference type="SUPFAM" id="SSF54001">
    <property type="entry name" value="Cysteine proteinases"/>
    <property type="match status" value="1"/>
</dbReference>
<evidence type="ECO:0000259" key="2">
    <source>
        <dbReference type="Pfam" id="PF01841"/>
    </source>
</evidence>
<dbReference type="InterPro" id="IPR024618">
    <property type="entry name" value="DUF3857"/>
</dbReference>
<evidence type="ECO:0000313" key="5">
    <source>
        <dbReference type="Proteomes" id="UP000619457"/>
    </source>
</evidence>
<evidence type="ECO:0008006" key="6">
    <source>
        <dbReference type="Google" id="ProtNLM"/>
    </source>
</evidence>
<accession>A0A918UUE6</accession>
<reference evidence="4" key="2">
    <citation type="submission" date="2020-09" db="EMBL/GenBank/DDBJ databases">
        <authorList>
            <person name="Sun Q."/>
            <person name="Kim S."/>
        </authorList>
    </citation>
    <scope>NUCLEOTIDE SEQUENCE</scope>
    <source>
        <strain evidence="4">KCTC 12368</strain>
    </source>
</reference>
<name>A0A918UUE6_9BACT</name>
<dbReference type="Gene3D" id="3.10.620.30">
    <property type="match status" value="1"/>
</dbReference>
<reference evidence="4" key="1">
    <citation type="journal article" date="2014" name="Int. J. Syst. Evol. Microbiol.">
        <title>Complete genome sequence of Corynebacterium casei LMG S-19264T (=DSM 44701T), isolated from a smear-ripened cheese.</title>
        <authorList>
            <consortium name="US DOE Joint Genome Institute (JGI-PGF)"/>
            <person name="Walter F."/>
            <person name="Albersmeier A."/>
            <person name="Kalinowski J."/>
            <person name="Ruckert C."/>
        </authorList>
    </citation>
    <scope>NUCLEOTIDE SEQUENCE</scope>
    <source>
        <strain evidence="4">KCTC 12368</strain>
    </source>
</reference>
<comment type="caution">
    <text evidence="4">The sequence shown here is derived from an EMBL/GenBank/DDBJ whole genome shotgun (WGS) entry which is preliminary data.</text>
</comment>
<evidence type="ECO:0000259" key="3">
    <source>
        <dbReference type="Pfam" id="PF12969"/>
    </source>
</evidence>
<dbReference type="AlphaFoldDB" id="A0A918UUE6"/>
<dbReference type="Pfam" id="PF01841">
    <property type="entry name" value="Transglut_core"/>
    <property type="match status" value="1"/>
</dbReference>
<dbReference type="Proteomes" id="UP000619457">
    <property type="component" value="Unassembled WGS sequence"/>
</dbReference>
<organism evidence="4 5">
    <name type="scientific">Echinicola pacifica</name>
    <dbReference type="NCBI Taxonomy" id="346377"/>
    <lineage>
        <taxon>Bacteria</taxon>
        <taxon>Pseudomonadati</taxon>
        <taxon>Bacteroidota</taxon>
        <taxon>Cytophagia</taxon>
        <taxon>Cytophagales</taxon>
        <taxon>Cyclobacteriaceae</taxon>
        <taxon>Echinicola</taxon>
    </lineage>
</organism>
<dbReference type="InterPro" id="IPR038765">
    <property type="entry name" value="Papain-like_cys_pep_sf"/>
</dbReference>
<keyword evidence="1" id="KW-1133">Transmembrane helix</keyword>
<evidence type="ECO:0000313" key="4">
    <source>
        <dbReference type="EMBL" id="GGZ34774.1"/>
    </source>
</evidence>
<keyword evidence="1" id="KW-0812">Transmembrane</keyword>
<evidence type="ECO:0000256" key="1">
    <source>
        <dbReference type="SAM" id="Phobius"/>
    </source>
</evidence>
<dbReference type="InterPro" id="IPR002931">
    <property type="entry name" value="Transglutaminase-like"/>
</dbReference>
<feature type="transmembrane region" description="Helical" evidence="1">
    <location>
        <begin position="12"/>
        <end position="30"/>
    </location>
</feature>
<protein>
    <recommendedName>
        <fullName evidence="6">DUF3857 domain-containing protein</fullName>
    </recommendedName>
</protein>
<gene>
    <name evidence="4" type="ORF">GCM10007049_30210</name>
</gene>
<dbReference type="Gene3D" id="2.60.40.3140">
    <property type="match status" value="1"/>
</dbReference>
<keyword evidence="5" id="KW-1185">Reference proteome</keyword>
<dbReference type="EMBL" id="BMWX01000005">
    <property type="protein sequence ID" value="GGZ34774.1"/>
    <property type="molecule type" value="Genomic_DNA"/>
</dbReference>
<feature type="domain" description="Transglutaminase-like" evidence="2">
    <location>
        <begin position="270"/>
        <end position="348"/>
    </location>
</feature>
<keyword evidence="1" id="KW-0472">Membrane</keyword>
<dbReference type="Pfam" id="PF12969">
    <property type="entry name" value="DUF3857"/>
    <property type="match status" value="1"/>
</dbReference>
<sequence>MFNIYKVKFTIIRLILSIILLFVVNILIFAQTVKVEPNIYSQLESSLEIELMEDFKVMTTYRETITILDKKGLDHAIIYIGYDGLTKIADFEAEIINPLSGKTLEKLKLKDLKDYSLTSSGSVFDDNRVKYFHLQSGHFPIQLSYSYTTQREGNFSLPRWRPQFYSNQLVKKAQLKVKYPEKIGLKYLEKFLDQNPGKVSEGGKSSLQWNLSDLIREEDSDLDSLPMVKLAPNQFSMEGYASDMNSWEGLGRWIALVNRGRDELPTEAKTLVSQMTAGLSTKEEKIAVLYDYLQENYRYVSIQLGIGGLQPMAASDTYRLKYGDCKALSMLMLSLLKEAGVNSNYTLVEAGRDAKDIEVGFPSNQFNHVILQVPDERDTLWLECTSSVLTPGFLGDFTMNRHVLVVNGEDGSLHKTPAYKSSKFNTITNESTVTLLDNGMATISQSKSLEGFAAQFYMQVENGYEEKDVKKLIYMDLGLTGASILDYKLRTEDTLQIPQAYLTHNTRIQNYYQSTSKRIIIYPKYQKIDISDIPNGYLAWVENMRFDLPGEMAAESGFEPLEVVHDSYDYHRSVVVSGTEMKVQRKVNFHLAEGLDEKQRKDLLKEVDKLDNQPIFLQR</sequence>
<feature type="domain" description="DUF3857" evidence="3">
    <location>
        <begin position="56"/>
        <end position="214"/>
    </location>
</feature>